<reference evidence="3 5" key="1">
    <citation type="submission" date="2016-06" db="EMBL/GenBank/DDBJ databases">
        <title>Draft genome sequence of Pseudomonas sp. S1E40, a novel strain antagonistic activity to fungal plant pathogen.</title>
        <authorList>
            <person name="Tambong J.T."/>
            <person name="Tchagang C."/>
            <person name="Xu R."/>
        </authorList>
    </citation>
    <scope>NUCLEOTIDE SEQUENCE [LARGE SCALE GENOMIC DNA]</scope>
    <source>
        <strain evidence="3 5">S1E40</strain>
    </source>
</reference>
<feature type="signal peptide" evidence="2">
    <location>
        <begin position="1"/>
        <end position="23"/>
    </location>
</feature>
<protein>
    <submittedName>
        <fullName evidence="4">Uncharacterized protein</fullName>
    </submittedName>
</protein>
<feature type="region of interest" description="Disordered" evidence="1">
    <location>
        <begin position="64"/>
        <end position="87"/>
    </location>
</feature>
<dbReference type="EMBL" id="MAUE01000008">
    <property type="protein sequence ID" value="OCW29478.1"/>
    <property type="molecule type" value="Genomic_DNA"/>
</dbReference>
<comment type="caution">
    <text evidence="4">The sequence shown here is derived from an EMBL/GenBank/DDBJ whole genome shotgun (WGS) entry which is preliminary data.</text>
</comment>
<evidence type="ECO:0000313" key="5">
    <source>
        <dbReference type="Proteomes" id="UP000095081"/>
    </source>
</evidence>
<evidence type="ECO:0000256" key="2">
    <source>
        <dbReference type="SAM" id="SignalP"/>
    </source>
</evidence>
<organism evidence="4 6">
    <name type="scientific">Pseudomonas aylmerensis</name>
    <dbReference type="NCBI Taxonomy" id="1869229"/>
    <lineage>
        <taxon>Bacteria</taxon>
        <taxon>Pseudomonadati</taxon>
        <taxon>Pseudomonadota</taxon>
        <taxon>Gammaproteobacteria</taxon>
        <taxon>Pseudomonadales</taxon>
        <taxon>Pseudomonadaceae</taxon>
        <taxon>Pseudomonas</taxon>
    </lineage>
</organism>
<accession>A0A2T4G8J8</accession>
<evidence type="ECO:0000313" key="3">
    <source>
        <dbReference type="EMBL" id="OCW29478.1"/>
    </source>
</evidence>
<sequence length="87" mass="9104">MFVIHRLLLVVGACCLWVNPAQAVVSSGQISAQLVITAGCEVSPGSAASRPLVRCSTASDSSTEFTVSTEQAPQEDGSPRTLVTLNW</sequence>
<dbReference type="RefSeq" id="WP_065901126.1">
    <property type="nucleotide sequence ID" value="NZ_MAUE01000008.1"/>
</dbReference>
<keyword evidence="5" id="KW-1185">Reference proteome</keyword>
<keyword evidence="2" id="KW-0732">Signal</keyword>
<dbReference type="Proteomes" id="UP000240571">
    <property type="component" value="Unassembled WGS sequence"/>
</dbReference>
<proteinExistence type="predicted"/>
<name>A0A2T4G8J8_9PSED</name>
<feature type="chain" id="PRO_5015579669" evidence="2">
    <location>
        <begin position="24"/>
        <end position="87"/>
    </location>
</feature>
<dbReference type="OrthoDB" id="7028639at2"/>
<gene>
    <name evidence="3" type="ORF">BBG20_05775</name>
    <name evidence="4" type="ORF">C9382_05185</name>
</gene>
<dbReference type="EMBL" id="PYWW01000009">
    <property type="protein sequence ID" value="PTC31907.1"/>
    <property type="molecule type" value="Genomic_DNA"/>
</dbReference>
<reference evidence="4 6" key="2">
    <citation type="submission" date="2018-03" db="EMBL/GenBank/DDBJ databases">
        <title>Diversity of bacteria associated with corn roots inoculated with woodland soils in Canada, and Description of Pseudomonas aylmerense sp. nov.</title>
        <authorList>
            <person name="Tambong J.T."/>
            <person name="Xu R."/>
            <person name="Tchagang C."/>
        </authorList>
    </citation>
    <scope>NUCLEOTIDE SEQUENCE [LARGE SCALE GENOMIC DNA]</scope>
    <source>
        <strain evidence="4 6">S1E44</strain>
    </source>
</reference>
<evidence type="ECO:0000313" key="6">
    <source>
        <dbReference type="Proteomes" id="UP000240571"/>
    </source>
</evidence>
<dbReference type="Proteomes" id="UP000095081">
    <property type="component" value="Unassembled WGS sequence"/>
</dbReference>
<dbReference type="AlphaFoldDB" id="A0A2T4G8J8"/>
<evidence type="ECO:0000256" key="1">
    <source>
        <dbReference type="SAM" id="MobiDB-lite"/>
    </source>
</evidence>
<evidence type="ECO:0000313" key="4">
    <source>
        <dbReference type="EMBL" id="PTC31907.1"/>
    </source>
</evidence>